<accession>A0A090E1D8</accession>
<reference evidence="1" key="2">
    <citation type="submission" date="2014-09" db="EMBL/GenBank/DDBJ databases">
        <title>Criblamydia sequanensis harbors a mega-plasmid encoding arsenite resistance.</title>
        <authorList>
            <person name="Bertelli C."/>
            <person name="Goesmann A."/>
            <person name="Greub G."/>
        </authorList>
    </citation>
    <scope>NUCLEOTIDE SEQUENCE [LARGE SCALE GENOMIC DNA]</scope>
    <source>
        <strain evidence="1">CRIB-18</strain>
    </source>
</reference>
<keyword evidence="2" id="KW-1185">Reference proteome</keyword>
<evidence type="ECO:0000313" key="2">
    <source>
        <dbReference type="Proteomes" id="UP000031552"/>
    </source>
</evidence>
<dbReference type="STRING" id="1437425.CSEC_1758"/>
<evidence type="ECO:0000313" key="1">
    <source>
        <dbReference type="EMBL" id="CDR34569.1"/>
    </source>
</evidence>
<gene>
    <name evidence="1" type="ORF">CSEC_1758</name>
</gene>
<dbReference type="eggNOG" id="COG1413">
    <property type="taxonomic scope" value="Bacteria"/>
</dbReference>
<sequence>MDEENILETQGLIDENDLLILLHREAHFGGSFPLMAAYYAKDGKGVQPEINPKRIQELFEIEQAANQNLAAFFFTGKEAEKIKEVREHYEQLRALYETDKPSKEKLIADLILSESDHPEEEIQAIADKGAEMLIPLIRLLQSETYHDPLFPGYGLAPSHALKCISLIGNEKAIHPLFEAIGNEGVEGEEEALIALKRIGEPAFNFLVKVAKSKPFTTDNERAAIALIAFKDREDAGKAALDLLKIPELRQKTPYSSYLALVCEGIKNEEDRKEFIKLAEDPLSPKILKDDIQMISKLWKKK</sequence>
<comment type="caution">
    <text evidence="1">The sequence shown here is derived from an EMBL/GenBank/DDBJ whole genome shotgun (WGS) entry which is preliminary data.</text>
</comment>
<dbReference type="Gene3D" id="1.25.10.10">
    <property type="entry name" value="Leucine-rich Repeat Variant"/>
    <property type="match status" value="1"/>
</dbReference>
<name>A0A090E1D8_9BACT</name>
<dbReference type="EMBL" id="CCEJ010000008">
    <property type="protein sequence ID" value="CDR34569.1"/>
    <property type="molecule type" value="Genomic_DNA"/>
</dbReference>
<dbReference type="Proteomes" id="UP000031552">
    <property type="component" value="Unassembled WGS sequence"/>
</dbReference>
<reference evidence="1" key="1">
    <citation type="submission" date="2013-12" db="EMBL/GenBank/DDBJ databases">
        <authorList>
            <person name="Linke B."/>
        </authorList>
    </citation>
    <scope>NUCLEOTIDE SEQUENCE [LARGE SCALE GENOMIC DNA]</scope>
    <source>
        <strain evidence="1">CRIB-18</strain>
    </source>
</reference>
<dbReference type="OrthoDB" id="20811at2"/>
<dbReference type="AlphaFoldDB" id="A0A090E1D8"/>
<proteinExistence type="predicted"/>
<dbReference type="InterPro" id="IPR011989">
    <property type="entry name" value="ARM-like"/>
</dbReference>
<organism evidence="1 2">
    <name type="scientific">Candidatus Criblamydia sequanensis CRIB-18</name>
    <dbReference type="NCBI Taxonomy" id="1437425"/>
    <lineage>
        <taxon>Bacteria</taxon>
        <taxon>Pseudomonadati</taxon>
        <taxon>Chlamydiota</taxon>
        <taxon>Chlamydiia</taxon>
        <taxon>Parachlamydiales</taxon>
        <taxon>Candidatus Criblamydiaceae</taxon>
        <taxon>Candidatus Criblamydia</taxon>
    </lineage>
</organism>
<protein>
    <submittedName>
        <fullName evidence="1">Uncharacterized protein</fullName>
    </submittedName>
</protein>
<dbReference type="RefSeq" id="WP_053331947.1">
    <property type="nucleotide sequence ID" value="NZ_CCEJ010000008.1"/>
</dbReference>